<dbReference type="SUPFAM" id="SSF50729">
    <property type="entry name" value="PH domain-like"/>
    <property type="match status" value="1"/>
</dbReference>
<proteinExistence type="inferred from homology"/>
<dbReference type="InterPro" id="IPR010334">
    <property type="entry name" value="Dcp1"/>
</dbReference>
<evidence type="ECO:0000313" key="6">
    <source>
        <dbReference type="EMBL" id="KAH1907745.1"/>
    </source>
</evidence>
<keyword evidence="4" id="KW-0507">mRNA processing</keyword>
<dbReference type="GO" id="GO:0003729">
    <property type="term" value="F:mRNA binding"/>
    <property type="evidence" value="ECO:0007669"/>
    <property type="project" value="TreeGrafter"/>
</dbReference>
<name>A0A229Y837_ASPFM</name>
<reference evidence="6" key="1">
    <citation type="submission" date="2021-08" db="EMBL/GenBank/DDBJ databases">
        <title>Global Aspergillus fumigatus from environmental and clinical sources.</title>
        <authorList>
            <person name="Barber A."/>
            <person name="Sae-Ong T."/>
        </authorList>
    </citation>
    <scope>NUCLEOTIDE SEQUENCE</scope>
    <source>
        <strain evidence="6">NRZ-2016-071</strain>
    </source>
</reference>
<dbReference type="Proteomes" id="UP000813423">
    <property type="component" value="Unassembled WGS sequence"/>
</dbReference>
<sequence length="319" mass="35884">MTTRKPRRTNNGSGNHHRPNHNGTQPSDYESDYPNYFSDTQQQQEQHMPPPPLRSNEELNLSVLRRHNPSVNTILSLAPYAVVYLFNPTSRQWEKSGVEGSLFVCQLSQGSLGEERYSVFVLNRRGLNNFDILLTDGDNVELTEEYVIIKSDYDLDTDQGISNNGDYSGAKKNVNPADVRIYGLWIYSEPPPNSTAETRTINAHMIRECAVHAGQSLKIARERLEATRQNGLHVATAAAEAGSMDGMHSSVPMGRQISLKDLFGQQRAQDDEWSVKAHNFGQPQWQQTPMEMPAAEPQPRQDVLGDLFRRAGLAYQENS</sequence>
<evidence type="ECO:0000256" key="1">
    <source>
        <dbReference type="ARBA" id="ARBA00004496"/>
    </source>
</evidence>
<evidence type="ECO:0000256" key="4">
    <source>
        <dbReference type="ARBA" id="ARBA00022664"/>
    </source>
</evidence>
<dbReference type="InterPro" id="IPR011993">
    <property type="entry name" value="PH-like_dom_sf"/>
</dbReference>
<evidence type="ECO:0008006" key="8">
    <source>
        <dbReference type="Google" id="ProtNLM"/>
    </source>
</evidence>
<comment type="caution">
    <text evidence="6">The sequence shown here is derived from an EMBL/GenBank/DDBJ whole genome shotgun (WGS) entry which is preliminary data.</text>
</comment>
<dbReference type="CDD" id="cd13182">
    <property type="entry name" value="EVH1-like_Dcp1"/>
    <property type="match status" value="1"/>
</dbReference>
<comment type="similarity">
    <text evidence="2">Belongs to the DCP1 family.</text>
</comment>
<dbReference type="AlphaFoldDB" id="A0A229Y837"/>
<evidence type="ECO:0000256" key="2">
    <source>
        <dbReference type="ARBA" id="ARBA00008778"/>
    </source>
</evidence>
<comment type="subcellular location">
    <subcellularLocation>
        <location evidence="1">Cytoplasm</location>
    </subcellularLocation>
</comment>
<dbReference type="GO" id="GO:0008047">
    <property type="term" value="F:enzyme activator activity"/>
    <property type="evidence" value="ECO:0007669"/>
    <property type="project" value="InterPro"/>
</dbReference>
<gene>
    <name evidence="6" type="ORF">KXV57_004026</name>
</gene>
<accession>A0A229Y837</accession>
<feature type="region of interest" description="Disordered" evidence="5">
    <location>
        <begin position="1"/>
        <end position="56"/>
    </location>
</feature>
<organism evidence="6 7">
    <name type="scientific">Aspergillus fumigatus</name>
    <name type="common">Neosartorya fumigata</name>
    <dbReference type="NCBI Taxonomy" id="746128"/>
    <lineage>
        <taxon>Eukaryota</taxon>
        <taxon>Fungi</taxon>
        <taxon>Dikarya</taxon>
        <taxon>Ascomycota</taxon>
        <taxon>Pezizomycotina</taxon>
        <taxon>Eurotiomycetes</taxon>
        <taxon>Eurotiomycetidae</taxon>
        <taxon>Eurotiales</taxon>
        <taxon>Aspergillaceae</taxon>
        <taxon>Aspergillus</taxon>
        <taxon>Aspergillus subgen. Fumigati</taxon>
    </lineage>
</organism>
<dbReference type="Gene3D" id="2.30.29.30">
    <property type="entry name" value="Pleckstrin-homology domain (PH domain)/Phosphotyrosine-binding domain (PTB)"/>
    <property type="match status" value="1"/>
</dbReference>
<evidence type="ECO:0000256" key="3">
    <source>
        <dbReference type="ARBA" id="ARBA00022490"/>
    </source>
</evidence>
<dbReference type="PANTHER" id="PTHR16290:SF0">
    <property type="entry name" value="DECAPPING PROTEIN 1, ISOFORM A"/>
    <property type="match status" value="1"/>
</dbReference>
<dbReference type="GO" id="GO:0000932">
    <property type="term" value="C:P-body"/>
    <property type="evidence" value="ECO:0007669"/>
    <property type="project" value="TreeGrafter"/>
</dbReference>
<dbReference type="FunFam" id="2.30.29.30:FF:000444">
    <property type="entry name" value="Decapping enzyme Dcp1, putative"/>
    <property type="match status" value="1"/>
</dbReference>
<dbReference type="GO" id="GO:0031087">
    <property type="term" value="P:deadenylation-independent decapping of nuclear-transcribed mRNA"/>
    <property type="evidence" value="ECO:0007669"/>
    <property type="project" value="TreeGrafter"/>
</dbReference>
<evidence type="ECO:0000256" key="5">
    <source>
        <dbReference type="SAM" id="MobiDB-lite"/>
    </source>
</evidence>
<dbReference type="OMA" id="VRIYGLW"/>
<dbReference type="GO" id="GO:0006397">
    <property type="term" value="P:mRNA processing"/>
    <property type="evidence" value="ECO:0007669"/>
    <property type="project" value="UniProtKB-KW"/>
</dbReference>
<dbReference type="SMR" id="A0A229Y837"/>
<keyword evidence="3" id="KW-0963">Cytoplasm</keyword>
<dbReference type="EMBL" id="JAIBSC010000025">
    <property type="protein sequence ID" value="KAH1907745.1"/>
    <property type="molecule type" value="Genomic_DNA"/>
</dbReference>
<evidence type="ECO:0000313" key="7">
    <source>
        <dbReference type="Proteomes" id="UP000813423"/>
    </source>
</evidence>
<protein>
    <recommendedName>
        <fullName evidence="8">Decapping enzyme Dcp1</fullName>
    </recommendedName>
</protein>
<dbReference type="Pfam" id="PF06058">
    <property type="entry name" value="DCP1"/>
    <property type="match status" value="1"/>
</dbReference>
<dbReference type="PANTHER" id="PTHR16290">
    <property type="entry name" value="TRANSCRIPTION FACTOR SMIF DECAPPING ENZYME DCP1"/>
    <property type="match status" value="1"/>
</dbReference>
<dbReference type="GO" id="GO:0000290">
    <property type="term" value="P:deadenylation-dependent decapping of nuclear-transcribed mRNA"/>
    <property type="evidence" value="ECO:0007669"/>
    <property type="project" value="InterPro"/>
</dbReference>